<dbReference type="Pfam" id="PF24496">
    <property type="entry name" value="DUF7588"/>
    <property type="match status" value="1"/>
</dbReference>
<keyword evidence="4" id="KW-1185">Reference proteome</keyword>
<protein>
    <recommendedName>
        <fullName evidence="2">DUF7588 domain-containing protein</fullName>
    </recommendedName>
</protein>
<dbReference type="EMBL" id="JACXVP010000009">
    <property type="protein sequence ID" value="KAG5585565.1"/>
    <property type="molecule type" value="Genomic_DNA"/>
</dbReference>
<evidence type="ECO:0000259" key="2">
    <source>
        <dbReference type="Pfam" id="PF24496"/>
    </source>
</evidence>
<comment type="caution">
    <text evidence="3">The sequence shown here is derived from an EMBL/GenBank/DDBJ whole genome shotgun (WGS) entry which is preliminary data.</text>
</comment>
<feature type="domain" description="DUF7588" evidence="2">
    <location>
        <begin position="18"/>
        <end position="54"/>
    </location>
</feature>
<sequence>MNVHQIDFSTGSLAKNADDLNNISQEFYETCALHNQIMHFVPWFITTYLPLFINAVYPPQSFFILPNNTGITFTAFQKFVEEDVAAVSINEINNLMSQNNYLGLYVKVLDEHISSLDKKLNELTALLSYFSAKPIDLKIEIENLKNEIKSLKKNQMICDHRHTQIEIINNKGKNIVEVKTLAKPFNFDPRQDDFSENDIPTKSRPCQMNIELVEFCKKEIDYLLQKNYLLHFPTIKILPDLFLKLYKNGLKFLQTLMNQIYFFIEFSVPWINKWTSKVGFTEEQIPCLYWTFYNNFWDKLMKKDPKTRILYGQKLLDLISKRIQEYGITPQKGLIEDSSVRHIARKISVQDGYKEARSTDT</sequence>
<dbReference type="Proteomes" id="UP000824120">
    <property type="component" value="Chromosome 9"/>
</dbReference>
<name>A0A9J5XD56_SOLCO</name>
<accession>A0A9J5XD56</accession>
<proteinExistence type="predicted"/>
<dbReference type="InterPro" id="IPR056010">
    <property type="entry name" value="DUF7588"/>
</dbReference>
<evidence type="ECO:0000256" key="1">
    <source>
        <dbReference type="SAM" id="Coils"/>
    </source>
</evidence>
<reference evidence="3 4" key="1">
    <citation type="submission" date="2020-09" db="EMBL/GenBank/DDBJ databases">
        <title>De no assembly of potato wild relative species, Solanum commersonii.</title>
        <authorList>
            <person name="Cho K."/>
        </authorList>
    </citation>
    <scope>NUCLEOTIDE SEQUENCE [LARGE SCALE GENOMIC DNA]</scope>
    <source>
        <strain evidence="3">LZ3.2</strain>
        <tissue evidence="3">Leaf</tissue>
    </source>
</reference>
<evidence type="ECO:0000313" key="3">
    <source>
        <dbReference type="EMBL" id="KAG5585565.1"/>
    </source>
</evidence>
<keyword evidence="1" id="KW-0175">Coiled coil</keyword>
<evidence type="ECO:0000313" key="4">
    <source>
        <dbReference type="Proteomes" id="UP000824120"/>
    </source>
</evidence>
<dbReference type="AlphaFoldDB" id="A0A9J5XD56"/>
<organism evidence="3 4">
    <name type="scientific">Solanum commersonii</name>
    <name type="common">Commerson's wild potato</name>
    <name type="synonym">Commerson's nightshade</name>
    <dbReference type="NCBI Taxonomy" id="4109"/>
    <lineage>
        <taxon>Eukaryota</taxon>
        <taxon>Viridiplantae</taxon>
        <taxon>Streptophyta</taxon>
        <taxon>Embryophyta</taxon>
        <taxon>Tracheophyta</taxon>
        <taxon>Spermatophyta</taxon>
        <taxon>Magnoliopsida</taxon>
        <taxon>eudicotyledons</taxon>
        <taxon>Gunneridae</taxon>
        <taxon>Pentapetalae</taxon>
        <taxon>asterids</taxon>
        <taxon>lamiids</taxon>
        <taxon>Solanales</taxon>
        <taxon>Solanaceae</taxon>
        <taxon>Solanoideae</taxon>
        <taxon>Solaneae</taxon>
        <taxon>Solanum</taxon>
    </lineage>
</organism>
<gene>
    <name evidence="3" type="ORF">H5410_045999</name>
</gene>
<feature type="coiled-coil region" evidence="1">
    <location>
        <begin position="134"/>
        <end position="161"/>
    </location>
</feature>